<gene>
    <name evidence="2" type="ORF">CGS50_003290</name>
</gene>
<dbReference type="EMBL" id="NMTS02000001">
    <property type="protein sequence ID" value="PLK30652.1"/>
    <property type="molecule type" value="Genomic_DNA"/>
</dbReference>
<feature type="region of interest" description="Disordered" evidence="1">
    <location>
        <begin position="191"/>
        <end position="258"/>
    </location>
</feature>
<proteinExistence type="predicted"/>
<sequence length="693" mass="73383">MVDLDKQFAAMADVSEEDTAYDFVIDEDLRIIAIPERGVVLGVEGDKDANRIRFRMNKTWRGYDMSKFDLRINYQNANGDKNYYTVTSKHTEGNAVVFDWIVAADAVAYQGDVFFIVVGLITTGGMVNCAFHTTLGKAKCLEGLVVDTKTDISEIRDFMATLKAEVEAYGQTFVNAAAASAKAAKASETTAASSASAAKTSETNSVTSAKVAKTSETNASTSASAAKTSETNAGTSAASAQANAKKAEAARDDANTSKTAAADSAAAAKKDAQTASSAASTATGAASTANTSASAAKTSETNAGTSASNAKGSETKSGEYLQATKEYFEQVRTITLGAQGWYETSDALTAAVPVGENGWWAVVGTTDSIWVWDRDTNAWRDSMVTVNMSDYYTRTQVDKKLTDKANKTADDLNTMINALTTDASTPTDADYYVSQYVGGGTSTTTFHRRPMSTLWAYIKSKAESVFAAKNHAHSYAGSASAGGSATSAVKLDTATAGSTTKPVYFSGGKPVACTYELKKTVPADAVFTDHTYDAATASALGLVKIGSNLTIASGLLSLTKANVTAALGYTPPTTNTTYGNATQRAAGLMSAADKKKLDGIGSDITTSGTNYIRFSNGTQICWLEFGEWPRKNYYPYFQFPVPFANTNYGAGFTLGESITYSTNVECCVYNRTTTELCVRSDYKGSIVVIGRWK</sequence>
<name>A0A2J4JS10_9FIRM</name>
<feature type="compositionally biased region" description="Basic and acidic residues" evidence="1">
    <location>
        <begin position="245"/>
        <end position="255"/>
    </location>
</feature>
<reference evidence="2 3" key="1">
    <citation type="journal article" date="2017" name="Front. Microbiol.">
        <title>New Insights into the Diversity of the Genus Faecalibacterium.</title>
        <authorList>
            <person name="Benevides L."/>
            <person name="Burman S."/>
            <person name="Martin R."/>
            <person name="Robert V."/>
            <person name="Thomas M."/>
            <person name="Miquel S."/>
            <person name="Chain F."/>
            <person name="Sokol H."/>
            <person name="Bermudez-Humaran L.G."/>
            <person name="Morrison M."/>
            <person name="Langella P."/>
            <person name="Azevedo V.A."/>
            <person name="Chatel J.M."/>
            <person name="Soares S."/>
        </authorList>
    </citation>
    <scope>NUCLEOTIDE SEQUENCE [LARGE SCALE GENOMIC DNA]</scope>
    <source>
        <strain evidence="2 3">CNCM I 4542</strain>
    </source>
</reference>
<evidence type="ECO:0000313" key="3">
    <source>
        <dbReference type="Proteomes" id="UP000221015"/>
    </source>
</evidence>
<feature type="compositionally biased region" description="Low complexity" evidence="1">
    <location>
        <begin position="191"/>
        <end position="203"/>
    </location>
</feature>
<evidence type="ECO:0000256" key="1">
    <source>
        <dbReference type="SAM" id="MobiDB-lite"/>
    </source>
</evidence>
<feature type="region of interest" description="Disordered" evidence="1">
    <location>
        <begin position="279"/>
        <end position="316"/>
    </location>
</feature>
<dbReference type="AlphaFoldDB" id="A0A2J4JS10"/>
<dbReference type="RefSeq" id="WP_101956487.1">
    <property type="nucleotide sequence ID" value="NZ_NMTS02000001.1"/>
</dbReference>
<evidence type="ECO:0000313" key="2">
    <source>
        <dbReference type="EMBL" id="PLK30652.1"/>
    </source>
</evidence>
<accession>A0A2J4JS10</accession>
<organism evidence="2 3">
    <name type="scientific">Faecalibacterium prausnitzii</name>
    <dbReference type="NCBI Taxonomy" id="853"/>
    <lineage>
        <taxon>Bacteria</taxon>
        <taxon>Bacillati</taxon>
        <taxon>Bacillota</taxon>
        <taxon>Clostridia</taxon>
        <taxon>Eubacteriales</taxon>
        <taxon>Oscillospiraceae</taxon>
        <taxon>Faecalibacterium</taxon>
    </lineage>
</organism>
<comment type="caution">
    <text evidence="2">The sequence shown here is derived from an EMBL/GenBank/DDBJ whole genome shotgun (WGS) entry which is preliminary data.</text>
</comment>
<protein>
    <recommendedName>
        <fullName evidence="4">Tail fiber protein</fullName>
    </recommendedName>
</protein>
<feature type="compositionally biased region" description="Low complexity" evidence="1">
    <location>
        <begin position="279"/>
        <end position="303"/>
    </location>
</feature>
<dbReference type="Proteomes" id="UP000221015">
    <property type="component" value="Unassembled WGS sequence"/>
</dbReference>
<feature type="compositionally biased region" description="Low complexity" evidence="1">
    <location>
        <begin position="212"/>
        <end position="244"/>
    </location>
</feature>
<evidence type="ECO:0008006" key="4">
    <source>
        <dbReference type="Google" id="ProtNLM"/>
    </source>
</evidence>